<dbReference type="PANTHER" id="PTHR47313:SF1">
    <property type="entry name" value="RIBOSOMAL RNA LARGE SUBUNIT METHYLTRANSFERASE K_L"/>
    <property type="match status" value="1"/>
</dbReference>
<dbReference type="GO" id="GO:0003723">
    <property type="term" value="F:RNA binding"/>
    <property type="evidence" value="ECO:0007669"/>
    <property type="project" value="UniProtKB-UniRule"/>
</dbReference>
<evidence type="ECO:0000313" key="5">
    <source>
        <dbReference type="EMBL" id="KIA78560.1"/>
    </source>
</evidence>
<dbReference type="PROSITE" id="PS51165">
    <property type="entry name" value="THUMP"/>
    <property type="match status" value="1"/>
</dbReference>
<dbReference type="EMBL" id="JSAM01000015">
    <property type="protein sequence ID" value="KIA78560.1"/>
    <property type="molecule type" value="Genomic_DNA"/>
</dbReference>
<dbReference type="Pfam" id="PF02926">
    <property type="entry name" value="THUMP"/>
    <property type="match status" value="1"/>
</dbReference>
<evidence type="ECO:0000313" key="6">
    <source>
        <dbReference type="Proteomes" id="UP000031307"/>
    </source>
</evidence>
<dbReference type="Pfam" id="PF22020">
    <property type="entry name" value="RlmL_1st"/>
    <property type="match status" value="1"/>
</dbReference>
<dbReference type="InterPro" id="IPR054170">
    <property type="entry name" value="RlmL_1st"/>
</dbReference>
<evidence type="ECO:0000259" key="4">
    <source>
        <dbReference type="PROSITE" id="PS51165"/>
    </source>
</evidence>
<dbReference type="InterPro" id="IPR000241">
    <property type="entry name" value="RlmKL-like_Mtase"/>
</dbReference>
<dbReference type="InterPro" id="IPR004114">
    <property type="entry name" value="THUMP_dom"/>
</dbReference>
<evidence type="ECO:0000256" key="3">
    <source>
        <dbReference type="PROSITE-ProRule" id="PRU00529"/>
    </source>
</evidence>
<dbReference type="AlphaFoldDB" id="A0A0C1CCF3"/>
<name>A0A0C1CCF3_9BACT</name>
<evidence type="ECO:0000256" key="1">
    <source>
        <dbReference type="ARBA" id="ARBA00022603"/>
    </source>
</evidence>
<keyword evidence="3" id="KW-0694">RNA-binding</keyword>
<dbReference type="SMART" id="SM00981">
    <property type="entry name" value="THUMP"/>
    <property type="match status" value="1"/>
</dbReference>
<dbReference type="Gene3D" id="3.30.2130.30">
    <property type="match status" value="1"/>
</dbReference>
<dbReference type="EC" id="2.1.1.173" evidence="5"/>
<keyword evidence="2 5" id="KW-0808">Transferase</keyword>
<comment type="caution">
    <text evidence="5">The sequence shown here is derived from an EMBL/GenBank/DDBJ whole genome shotgun (WGS) entry which is preliminary data.</text>
</comment>
<gene>
    <name evidence="5" type="primary">rlmL</name>
    <name evidence="5" type="ORF">DB43_DU00270</name>
</gene>
<dbReference type="CDD" id="cd11715">
    <property type="entry name" value="THUMP_AdoMetMT"/>
    <property type="match status" value="1"/>
</dbReference>
<dbReference type="InterPro" id="IPR029063">
    <property type="entry name" value="SAM-dependent_MTases_sf"/>
</dbReference>
<protein>
    <submittedName>
        <fullName evidence="5">Ribosomal RNA large subunit methyltransferase K/L</fullName>
        <ecNumber evidence="5">2.1.1.173</ecNumber>
        <ecNumber evidence="5">2.1.1.264</ecNumber>
    </submittedName>
</protein>
<dbReference type="PANTHER" id="PTHR47313">
    <property type="entry name" value="RIBOSOMAL RNA LARGE SUBUNIT METHYLTRANSFERASE K/L"/>
    <property type="match status" value="1"/>
</dbReference>
<dbReference type="SUPFAM" id="SSF53335">
    <property type="entry name" value="S-adenosyl-L-methionine-dependent methyltransferases"/>
    <property type="match status" value="1"/>
</dbReference>
<organism evidence="5 6">
    <name type="scientific">Parachlamydia acanthamoebae</name>
    <dbReference type="NCBI Taxonomy" id="83552"/>
    <lineage>
        <taxon>Bacteria</taxon>
        <taxon>Pseudomonadati</taxon>
        <taxon>Chlamydiota</taxon>
        <taxon>Chlamydiia</taxon>
        <taxon>Parachlamydiales</taxon>
        <taxon>Parachlamydiaceae</taxon>
        <taxon>Parachlamydia</taxon>
    </lineage>
</organism>
<accession>A0A0C1CCF3</accession>
<dbReference type="Pfam" id="PF01170">
    <property type="entry name" value="UPF0020"/>
    <property type="match status" value="1"/>
</dbReference>
<keyword evidence="1 5" id="KW-0489">Methyltransferase</keyword>
<dbReference type="GO" id="GO:0070043">
    <property type="term" value="F:rRNA (guanine-N7-)-methyltransferase activity"/>
    <property type="evidence" value="ECO:0007669"/>
    <property type="project" value="TreeGrafter"/>
</dbReference>
<sequence>MMGYQNLASTELFVTCSQGLEPLLIEELQELSFENAHPGFRGVFVKIKDLSDIYRINYNSRIASRVLFPLTTFNCYDQKALYRGASQFDWIPFFRKGMTFAIDSNVNHRLIRNSLFAAQVVKDAICDQLREKFGERPNIDVKNPDIQLNLFIQGNTAILSLDTSGAPLHKRGYRLDSVEAPMQENLAAAILRLANYKKEEIMCDPCCGSGTLLIEAALMASQTPPGFLRKDWGFMRFPEFSASDWLKVKMEADQKRQPIPKGHLFGVEINKNAVRVSKTNIRAAGFLSEIEVVQGDFREWTPSVLPTLLVTNPPHGKRLDFAEDLRPLYRSIGDFMKQKMAKPARGFVFTGNLDLTKEVGLAAKRRHVLHSGGVESRLLEFDVY</sequence>
<dbReference type="GO" id="GO:0052915">
    <property type="term" value="F:23S rRNA (guanine(2445)-N(2))-methyltransferase activity"/>
    <property type="evidence" value="ECO:0007669"/>
    <property type="project" value="UniProtKB-EC"/>
</dbReference>
<proteinExistence type="predicted"/>
<reference evidence="5 6" key="1">
    <citation type="journal article" date="2014" name="Mol. Biol. Evol.">
        <title>Massive expansion of Ubiquitination-related gene families within the Chlamydiae.</title>
        <authorList>
            <person name="Domman D."/>
            <person name="Collingro A."/>
            <person name="Lagkouvardos I."/>
            <person name="Gehre L."/>
            <person name="Weinmaier T."/>
            <person name="Rattei T."/>
            <person name="Subtil A."/>
            <person name="Horn M."/>
        </authorList>
    </citation>
    <scope>NUCLEOTIDE SEQUENCE [LARGE SCALE GENOMIC DNA]</scope>
    <source>
        <strain evidence="5 6">OEW1</strain>
    </source>
</reference>
<dbReference type="Proteomes" id="UP000031307">
    <property type="component" value="Unassembled WGS sequence"/>
</dbReference>
<feature type="domain" description="THUMP" evidence="4">
    <location>
        <begin position="52"/>
        <end position="163"/>
    </location>
</feature>
<dbReference type="PATRIC" id="fig|83552.4.peg.251"/>
<evidence type="ECO:0000256" key="2">
    <source>
        <dbReference type="ARBA" id="ARBA00022679"/>
    </source>
</evidence>
<dbReference type="EC" id="2.1.1.264" evidence="5"/>
<dbReference type="Gene3D" id="3.40.50.150">
    <property type="entry name" value="Vaccinia Virus protein VP39"/>
    <property type="match status" value="1"/>
</dbReference>